<dbReference type="EC" id="2.5.1.61" evidence="6"/>
<proteinExistence type="inferred from homology"/>
<dbReference type="Gene3D" id="3.40.190.10">
    <property type="entry name" value="Periplasmic binding protein-like II"/>
    <property type="match status" value="2"/>
</dbReference>
<evidence type="ECO:0000256" key="6">
    <source>
        <dbReference type="HAMAP-Rule" id="MF_00260"/>
    </source>
</evidence>
<comment type="function">
    <text evidence="1 6">Tetrapolymerization of the monopyrrole PBG into the hydroxymethylbilane pre-uroporphyrinogen in several discrete steps.</text>
</comment>
<evidence type="ECO:0000256" key="1">
    <source>
        <dbReference type="ARBA" id="ARBA00002869"/>
    </source>
</evidence>
<accession>A0ABQ5NBM7</accession>
<dbReference type="EMBL" id="BRXR01000001">
    <property type="protein sequence ID" value="GLC32467.1"/>
    <property type="molecule type" value="Genomic_DNA"/>
</dbReference>
<dbReference type="NCBIfam" id="TIGR00212">
    <property type="entry name" value="hemC"/>
    <property type="match status" value="1"/>
</dbReference>
<comment type="similarity">
    <text evidence="2 6">Belongs to the HMBS family.</text>
</comment>
<evidence type="ECO:0000259" key="8">
    <source>
        <dbReference type="Pfam" id="PF03900"/>
    </source>
</evidence>
<dbReference type="InterPro" id="IPR022418">
    <property type="entry name" value="Porphobilinogen_deaminase_C"/>
</dbReference>
<evidence type="ECO:0000256" key="3">
    <source>
        <dbReference type="ARBA" id="ARBA00022679"/>
    </source>
</evidence>
<dbReference type="Pfam" id="PF01379">
    <property type="entry name" value="Porphobil_deam"/>
    <property type="match status" value="1"/>
</dbReference>
<dbReference type="SUPFAM" id="SSF54782">
    <property type="entry name" value="Porphobilinogen deaminase (hydroxymethylbilane synthase), C-terminal domain"/>
    <property type="match status" value="1"/>
</dbReference>
<dbReference type="SUPFAM" id="SSF53850">
    <property type="entry name" value="Periplasmic binding protein-like II"/>
    <property type="match status" value="1"/>
</dbReference>
<reference evidence="9 10" key="1">
    <citation type="journal article" date="2024" name="Int. J. Syst. Evol. Microbiol.">
        <title>Clostridium omnivorum sp. nov., isolated from anoxic soil under the treatment of reductive soil disinfestation.</title>
        <authorList>
            <person name="Ueki A."/>
            <person name="Tonouchi A."/>
            <person name="Kaku N."/>
            <person name="Honma S."/>
            <person name="Ueki K."/>
        </authorList>
    </citation>
    <scope>NUCLEOTIDE SEQUENCE [LARGE SCALE GENOMIC DNA]</scope>
    <source>
        <strain evidence="9 10">E14</strain>
    </source>
</reference>
<dbReference type="Proteomes" id="UP001208567">
    <property type="component" value="Unassembled WGS sequence"/>
</dbReference>
<feature type="domain" description="Porphobilinogen deaminase C-terminal" evidence="8">
    <location>
        <begin position="221"/>
        <end position="288"/>
    </location>
</feature>
<evidence type="ECO:0000256" key="4">
    <source>
        <dbReference type="ARBA" id="ARBA00023244"/>
    </source>
</evidence>
<name>A0ABQ5NBM7_9CLOT</name>
<dbReference type="InterPro" id="IPR036803">
    <property type="entry name" value="Porphobilinogen_deaminase_C_sf"/>
</dbReference>
<feature type="modified residue" description="S-(dipyrrolylmethanemethyl)cysteine" evidence="6">
    <location>
        <position position="237"/>
    </location>
</feature>
<dbReference type="InterPro" id="IPR022417">
    <property type="entry name" value="Porphobilin_deaminase_N"/>
</dbReference>
<gene>
    <name evidence="9" type="primary">hemC_2</name>
    <name evidence="6" type="synonym">hemC</name>
    <name evidence="9" type="ORF">bsdE14_38770</name>
</gene>
<keyword evidence="10" id="KW-1185">Reference proteome</keyword>
<organism evidence="9 10">
    <name type="scientific">Clostridium omnivorum</name>
    <dbReference type="NCBI Taxonomy" id="1604902"/>
    <lineage>
        <taxon>Bacteria</taxon>
        <taxon>Bacillati</taxon>
        <taxon>Bacillota</taxon>
        <taxon>Clostridia</taxon>
        <taxon>Eubacteriales</taxon>
        <taxon>Clostridiaceae</taxon>
        <taxon>Clostridium</taxon>
    </lineage>
</organism>
<dbReference type="HAMAP" id="MF_00260">
    <property type="entry name" value="Porphobil_deam"/>
    <property type="match status" value="1"/>
</dbReference>
<dbReference type="RefSeq" id="WP_264851774.1">
    <property type="nucleotide sequence ID" value="NZ_BRXR01000001.1"/>
</dbReference>
<evidence type="ECO:0000313" key="10">
    <source>
        <dbReference type="Proteomes" id="UP001208567"/>
    </source>
</evidence>
<dbReference type="Gene3D" id="3.30.160.40">
    <property type="entry name" value="Porphobilinogen deaminase, C-terminal domain"/>
    <property type="match status" value="1"/>
</dbReference>
<keyword evidence="4 6" id="KW-0627">Porphyrin biosynthesis</keyword>
<sequence>MSLKIATRKSKLALVQTESVIDMVKNKYGLECEKLLVQTDGDIRLDISLDKIGGKGLFVKEIELALMEGKADAAVHSMKDVPYELSSIFEIAAIPVREDVRDVFVSINGISFLDLPKAARIGTSSVRREAQLKAMRPDIEVVPIRGNVPTRIDKMQKENLDGIILAAAGLKRLDMECKITNYFDPYEFLPAVGQGALGIEIVSSSEQGDIFRGLNCQEIEMCVAAERSFMRRLNGGCHISIGAYAVIEGNLMRIAGMFQVGDRLIKKDIEGNPEDYIELGEALAEKIISSS</sequence>
<dbReference type="PRINTS" id="PR00151">
    <property type="entry name" value="PORPHBDMNASE"/>
</dbReference>
<comment type="caution">
    <text evidence="9">The sequence shown here is derived from an EMBL/GenBank/DDBJ whole genome shotgun (WGS) entry which is preliminary data.</text>
</comment>
<evidence type="ECO:0000313" key="9">
    <source>
        <dbReference type="EMBL" id="GLC32467.1"/>
    </source>
</evidence>
<dbReference type="PANTHER" id="PTHR11557">
    <property type="entry name" value="PORPHOBILINOGEN DEAMINASE"/>
    <property type="match status" value="1"/>
</dbReference>
<protein>
    <recommendedName>
        <fullName evidence="6">Porphobilinogen deaminase</fullName>
        <shortName evidence="6">PBG</shortName>
        <ecNumber evidence="6">2.5.1.61</ecNumber>
    </recommendedName>
    <alternativeName>
        <fullName evidence="6">Hydroxymethylbilane synthase</fullName>
        <shortName evidence="6">HMBS</shortName>
    </alternativeName>
    <alternativeName>
        <fullName evidence="6">Pre-uroporphyrinogen synthase</fullName>
    </alternativeName>
</protein>
<keyword evidence="3 6" id="KW-0808">Transferase</keyword>
<evidence type="ECO:0000259" key="7">
    <source>
        <dbReference type="Pfam" id="PF01379"/>
    </source>
</evidence>
<dbReference type="PIRSF" id="PIRSF001438">
    <property type="entry name" value="4pyrrol_synth_OHMeBilane_synth"/>
    <property type="match status" value="1"/>
</dbReference>
<comment type="subunit">
    <text evidence="6">Monomer.</text>
</comment>
<dbReference type="PANTHER" id="PTHR11557:SF0">
    <property type="entry name" value="PORPHOBILINOGEN DEAMINASE"/>
    <property type="match status" value="1"/>
</dbReference>
<evidence type="ECO:0000256" key="5">
    <source>
        <dbReference type="ARBA" id="ARBA00048169"/>
    </source>
</evidence>
<evidence type="ECO:0000256" key="2">
    <source>
        <dbReference type="ARBA" id="ARBA00005638"/>
    </source>
</evidence>
<feature type="domain" description="Porphobilinogen deaminase N-terminal" evidence="7">
    <location>
        <begin position="3"/>
        <end position="206"/>
    </location>
</feature>
<dbReference type="InterPro" id="IPR000860">
    <property type="entry name" value="HemC"/>
</dbReference>
<dbReference type="Pfam" id="PF03900">
    <property type="entry name" value="Porphobil_deamC"/>
    <property type="match status" value="1"/>
</dbReference>
<comment type="miscellaneous">
    <text evidence="6">The porphobilinogen subunits are added to the dipyrromethane group.</text>
</comment>
<comment type="catalytic activity">
    <reaction evidence="5 6">
        <text>4 porphobilinogen + H2O = hydroxymethylbilane + 4 NH4(+)</text>
        <dbReference type="Rhea" id="RHEA:13185"/>
        <dbReference type="ChEBI" id="CHEBI:15377"/>
        <dbReference type="ChEBI" id="CHEBI:28938"/>
        <dbReference type="ChEBI" id="CHEBI:57845"/>
        <dbReference type="ChEBI" id="CHEBI:58126"/>
        <dbReference type="EC" id="2.5.1.61"/>
    </reaction>
</comment>
<comment type="cofactor">
    <cofactor evidence="6">
        <name>dipyrromethane</name>
        <dbReference type="ChEBI" id="CHEBI:60342"/>
    </cofactor>
    <text evidence="6">Binds 1 dipyrromethane group covalently.</text>
</comment>